<keyword evidence="2" id="KW-0413">Isomerase</keyword>
<proteinExistence type="predicted"/>
<evidence type="ECO:0000313" key="2">
    <source>
        <dbReference type="EMBL" id="HJB42770.1"/>
    </source>
</evidence>
<dbReference type="InterPro" id="IPR036237">
    <property type="entry name" value="Xyl_isomerase-like_sf"/>
</dbReference>
<dbReference type="Proteomes" id="UP000886803">
    <property type="component" value="Unassembled WGS sequence"/>
</dbReference>
<comment type="caution">
    <text evidence="2">The sequence shown here is derived from an EMBL/GenBank/DDBJ whole genome shotgun (WGS) entry which is preliminary data.</text>
</comment>
<dbReference type="EMBL" id="DWYG01000165">
    <property type="protein sequence ID" value="HJB42770.1"/>
    <property type="molecule type" value="Genomic_DNA"/>
</dbReference>
<dbReference type="InterPro" id="IPR013022">
    <property type="entry name" value="Xyl_isomerase-like_TIM-brl"/>
</dbReference>
<dbReference type="Gene3D" id="3.20.20.150">
    <property type="entry name" value="Divalent-metal-dependent TIM barrel enzymes"/>
    <property type="match status" value="1"/>
</dbReference>
<feature type="domain" description="Xylose isomerase-like TIM barrel" evidence="1">
    <location>
        <begin position="22"/>
        <end position="249"/>
    </location>
</feature>
<gene>
    <name evidence="2" type="ORF">H9945_09775</name>
</gene>
<dbReference type="Pfam" id="PF01261">
    <property type="entry name" value="AP_endonuc_2"/>
    <property type="match status" value="1"/>
</dbReference>
<reference evidence="2" key="2">
    <citation type="submission" date="2021-04" db="EMBL/GenBank/DDBJ databases">
        <authorList>
            <person name="Gilroy R."/>
        </authorList>
    </citation>
    <scope>NUCLEOTIDE SEQUENCE</scope>
    <source>
        <strain evidence="2">ChiBcec8-13705</strain>
    </source>
</reference>
<dbReference type="PANTHER" id="PTHR12110">
    <property type="entry name" value="HYDROXYPYRUVATE ISOMERASE"/>
    <property type="match status" value="1"/>
</dbReference>
<evidence type="ECO:0000259" key="1">
    <source>
        <dbReference type="Pfam" id="PF01261"/>
    </source>
</evidence>
<reference evidence="2" key="1">
    <citation type="journal article" date="2021" name="PeerJ">
        <title>Extensive microbial diversity within the chicken gut microbiome revealed by metagenomics and culture.</title>
        <authorList>
            <person name="Gilroy R."/>
            <person name="Ravi A."/>
            <person name="Getino M."/>
            <person name="Pursley I."/>
            <person name="Horton D.L."/>
            <person name="Alikhan N.F."/>
            <person name="Baker D."/>
            <person name="Gharbi K."/>
            <person name="Hall N."/>
            <person name="Watson M."/>
            <person name="Adriaenssens E.M."/>
            <person name="Foster-Nyarko E."/>
            <person name="Jarju S."/>
            <person name="Secka A."/>
            <person name="Antonio M."/>
            <person name="Oren A."/>
            <person name="Chaudhuri R.R."/>
            <person name="La Ragione R."/>
            <person name="Hildebrand F."/>
            <person name="Pallen M.J."/>
        </authorList>
    </citation>
    <scope>NUCLEOTIDE SEQUENCE</scope>
    <source>
        <strain evidence="2">ChiBcec8-13705</strain>
    </source>
</reference>
<dbReference type="AlphaFoldDB" id="A0A9D2S4W8"/>
<dbReference type="GO" id="GO:0016853">
    <property type="term" value="F:isomerase activity"/>
    <property type="evidence" value="ECO:0007669"/>
    <property type="project" value="UniProtKB-KW"/>
</dbReference>
<organism evidence="2 3">
    <name type="scientific">Candidatus Gemmiger avicola</name>
    <dbReference type="NCBI Taxonomy" id="2838605"/>
    <lineage>
        <taxon>Bacteria</taxon>
        <taxon>Bacillati</taxon>
        <taxon>Bacillota</taxon>
        <taxon>Clostridia</taxon>
        <taxon>Eubacteriales</taxon>
        <taxon>Gemmiger</taxon>
    </lineage>
</organism>
<protein>
    <submittedName>
        <fullName evidence="2">Sugar phosphate isomerase/epimerase</fullName>
    </submittedName>
</protein>
<sequence>MAEFILGARLHDYGSGTPDELFAKVAADGLGTVQLAYKKCVPGVKEYADITPELVADTVEAGRRHHVWVGVLGTYVELAIDDEAERRRNLADFKSQLAVCGALGAGCIGTETTSMALQPAGTSRERAQYLLCKSLEEILPEAERLGVTVGIEPVFWHSMNTPEATRHILDTMQSPALKVIFDAGNLLTADMVDKQPALWERVGSLLGDKIVAVHYKGEAFDEAGNPVSTSLEDSVIDFDSAFEMLRALPQKLPVLREEAVPARAASDIAIMRRHCFG</sequence>
<dbReference type="SUPFAM" id="SSF51658">
    <property type="entry name" value="Xylose isomerase-like"/>
    <property type="match status" value="1"/>
</dbReference>
<dbReference type="PANTHER" id="PTHR12110:SF53">
    <property type="entry name" value="BLR5974 PROTEIN"/>
    <property type="match status" value="1"/>
</dbReference>
<name>A0A9D2S4W8_9FIRM</name>
<evidence type="ECO:0000313" key="3">
    <source>
        <dbReference type="Proteomes" id="UP000886803"/>
    </source>
</evidence>
<accession>A0A9D2S4W8</accession>
<dbReference type="InterPro" id="IPR050312">
    <property type="entry name" value="IolE/XylAMocC-like"/>
</dbReference>